<evidence type="ECO:0000256" key="2">
    <source>
        <dbReference type="ARBA" id="ARBA00023004"/>
    </source>
</evidence>
<dbReference type="PANTHER" id="PTHR42783">
    <property type="entry name" value="GLUTAMATE SYNTHASE [NADPH] SMALL CHAIN"/>
    <property type="match status" value="1"/>
</dbReference>
<dbReference type="SUPFAM" id="SSF51395">
    <property type="entry name" value="FMN-linked oxidoreductases"/>
    <property type="match status" value="1"/>
</dbReference>
<gene>
    <name evidence="5" type="ORF">HNR50_001151</name>
</gene>
<reference evidence="5 6" key="1">
    <citation type="submission" date="2020-08" db="EMBL/GenBank/DDBJ databases">
        <title>Genomic Encyclopedia of Type Strains, Phase IV (KMG-IV): sequencing the most valuable type-strain genomes for metagenomic binning, comparative biology and taxonomic classification.</title>
        <authorList>
            <person name="Goeker M."/>
        </authorList>
    </citation>
    <scope>NUCLEOTIDE SEQUENCE [LARGE SCALE GENOMIC DNA]</scope>
    <source>
        <strain evidence="5 6">DSM 2461</strain>
    </source>
</reference>
<dbReference type="InterPro" id="IPR028261">
    <property type="entry name" value="DPD_II"/>
</dbReference>
<keyword evidence="6" id="KW-1185">Reference proteome</keyword>
<evidence type="ECO:0000313" key="6">
    <source>
        <dbReference type="Proteomes" id="UP000587760"/>
    </source>
</evidence>
<dbReference type="GO" id="GO:0046872">
    <property type="term" value="F:metal ion binding"/>
    <property type="evidence" value="ECO:0007669"/>
    <property type="project" value="UniProtKB-KW"/>
</dbReference>
<dbReference type="Gene3D" id="3.30.70.20">
    <property type="match status" value="1"/>
</dbReference>
<dbReference type="Proteomes" id="UP000587760">
    <property type="component" value="Unassembled WGS sequence"/>
</dbReference>
<keyword evidence="1" id="KW-0479">Metal-binding</keyword>
<sequence length="1024" mass="114271">MGDIMRPVPFEELINRIFDEYRTQKSIFGISESFFFRKKNDRAYDVFGETCEVPLGPAAGPHSQLTQNIIVSYLTGSRFIELKTVQIIDTLEIEKPCIDADDEGFNTEWSTEFTLEKAYDEYAKAWIILHLIEKLFGFSASGERSFIFNMSVGYDLKGIKTDRMQTYINSMMDSSERAEFKSHIDSLDRLIEDGAFLKGTGLEDKLNSLKGLAASIPSDICKSVTLSTMHGCPPDEIEAICMYMIKEKGIQTFVKLNPTLLSFPVVRKILDDAGFSYVGLKQESFDHDLQYPDAVAMLKRLRAAADETGRRFGVKLTNTLGSVNNLGRLPGDEMYMSGRALFPLSINLAAKLSEEFDGDLPISFSGGAGAKNIRQILETGIRPVTIATEMLKPGGYTRMVQCAEISENCTYPDKIDVTKLKSLAEEALTAKYTLKRSRGDDRVEVKEPLPLNDCYIAPCKVACAIHQDIPEYIRLVAEGRYADALDVIYEKNALPSITGHICDHQCQYNCTRLDYEGAIEIREAKKQAVLNGFKEYKERWEKPEVHRDGKVVVIGGGPAGLSAAYFLAREGFDVTIHEKHESAGGVIEHVIPKFRISAEAISHDIDFIKAHGVKFKYGVPVGFKISDLKAEGYKYVVIATGAEKVKAYDIEGAESKVLPSLEFLKYFNTDPSKLPAARKVLVVGAGNTAMDAARAAKKMPGVESVSVVYRRSEKEMPAARVEYDEALEDGIDFKFLTDPETFKADGTVVCRVMELGEPDSSGRRRPVPTNRTITLEADLIIPSIGESADSKILIESGLPAENGWVTTDENLETSVENVFLIGDGRTGPSTIVQCIHEGRVAADAITLREEPDFDRVETFPWVDADQQLKQIEMKKSVIQVDTKIKRCIECNFLCNRCVEVCPNRANATVAVTPEDGYFDPYQIYHIDAYCNECGNCARFCPYEEGRPYKDKFTVFSFKEDFDNSTNPGFFLDGTTLYLRADGKVETLKMENGKVLEAPDKLRASVRMTELIAERQPWVLGEVQK</sequence>
<dbReference type="AlphaFoldDB" id="A0A841R6N2"/>
<comment type="caution">
    <text evidence="5">The sequence shown here is derived from an EMBL/GenBank/DDBJ whole genome shotgun (WGS) entry which is preliminary data.</text>
</comment>
<evidence type="ECO:0000259" key="4">
    <source>
        <dbReference type="PROSITE" id="PS51379"/>
    </source>
</evidence>
<dbReference type="PRINTS" id="PR00469">
    <property type="entry name" value="PNDRDTASEII"/>
</dbReference>
<dbReference type="Gene3D" id="3.50.50.60">
    <property type="entry name" value="FAD/NAD(P)-binding domain"/>
    <property type="match status" value="2"/>
</dbReference>
<dbReference type="PROSITE" id="PS51379">
    <property type="entry name" value="4FE4S_FER_2"/>
    <property type="match status" value="1"/>
</dbReference>
<dbReference type="SUPFAM" id="SSF51971">
    <property type="entry name" value="Nucleotide-binding domain"/>
    <property type="match status" value="1"/>
</dbReference>
<name>A0A841R6N2_9SPIO</name>
<protein>
    <submittedName>
        <fullName evidence="5">Putative selenate reductase</fullName>
        <ecNumber evidence="5">1.97.1.9</ecNumber>
    </submittedName>
</protein>
<dbReference type="SUPFAM" id="SSF54862">
    <property type="entry name" value="4Fe-4S ferredoxins"/>
    <property type="match status" value="1"/>
</dbReference>
<dbReference type="GO" id="GO:0033797">
    <property type="term" value="F:selenate reductase activity"/>
    <property type="evidence" value="ECO:0007669"/>
    <property type="project" value="UniProtKB-EC"/>
</dbReference>
<evidence type="ECO:0000256" key="3">
    <source>
        <dbReference type="ARBA" id="ARBA00023014"/>
    </source>
</evidence>
<dbReference type="InterPro" id="IPR023753">
    <property type="entry name" value="FAD/NAD-binding_dom"/>
</dbReference>
<dbReference type="Pfam" id="PF07992">
    <property type="entry name" value="Pyr_redox_2"/>
    <property type="match status" value="1"/>
</dbReference>
<feature type="domain" description="4Fe-4S ferredoxin-type" evidence="4">
    <location>
        <begin position="922"/>
        <end position="951"/>
    </location>
</feature>
<dbReference type="SUPFAM" id="SSF46548">
    <property type="entry name" value="alpha-helical ferredoxin"/>
    <property type="match status" value="1"/>
</dbReference>
<accession>A0A841R6N2</accession>
<keyword evidence="5" id="KW-0560">Oxidoreductase</keyword>
<dbReference type="NCBIfam" id="TIGR03315">
    <property type="entry name" value="Se_ygfK"/>
    <property type="match status" value="1"/>
</dbReference>
<dbReference type="InterPro" id="IPR036188">
    <property type="entry name" value="FAD/NAD-bd_sf"/>
</dbReference>
<dbReference type="GO" id="GO:0051536">
    <property type="term" value="F:iron-sulfur cluster binding"/>
    <property type="evidence" value="ECO:0007669"/>
    <property type="project" value="UniProtKB-KW"/>
</dbReference>
<proteinExistence type="predicted"/>
<keyword evidence="3" id="KW-0411">Iron-sulfur</keyword>
<dbReference type="InterPro" id="IPR017701">
    <property type="entry name" value="Se_rdtase_YgfK"/>
</dbReference>
<dbReference type="PROSITE" id="PS00198">
    <property type="entry name" value="4FE4S_FER_1"/>
    <property type="match status" value="1"/>
</dbReference>
<dbReference type="EC" id="1.97.1.9" evidence="5"/>
<organism evidence="5 6">
    <name type="scientific">Spirochaeta isovalerica</name>
    <dbReference type="NCBI Taxonomy" id="150"/>
    <lineage>
        <taxon>Bacteria</taxon>
        <taxon>Pseudomonadati</taxon>
        <taxon>Spirochaetota</taxon>
        <taxon>Spirochaetia</taxon>
        <taxon>Spirochaetales</taxon>
        <taxon>Spirochaetaceae</taxon>
        <taxon>Spirochaeta</taxon>
    </lineage>
</organism>
<dbReference type="EMBL" id="JACHGJ010000002">
    <property type="protein sequence ID" value="MBB6479493.1"/>
    <property type="molecule type" value="Genomic_DNA"/>
</dbReference>
<dbReference type="Gene3D" id="1.10.1060.10">
    <property type="entry name" value="Alpha-helical ferredoxin"/>
    <property type="match status" value="1"/>
</dbReference>
<dbReference type="PANTHER" id="PTHR42783:SF3">
    <property type="entry name" value="GLUTAMATE SYNTHASE [NADPH] SMALL CHAIN-RELATED"/>
    <property type="match status" value="1"/>
</dbReference>
<dbReference type="InterPro" id="IPR009051">
    <property type="entry name" value="Helical_ferredxn"/>
</dbReference>
<evidence type="ECO:0000256" key="1">
    <source>
        <dbReference type="ARBA" id="ARBA00022723"/>
    </source>
</evidence>
<dbReference type="InterPro" id="IPR017896">
    <property type="entry name" value="4Fe4S_Fe-S-bd"/>
</dbReference>
<dbReference type="RefSeq" id="WP_184744774.1">
    <property type="nucleotide sequence ID" value="NZ_JACHGJ010000002.1"/>
</dbReference>
<dbReference type="InterPro" id="IPR017900">
    <property type="entry name" value="4Fe4S_Fe_S_CS"/>
</dbReference>
<dbReference type="Pfam" id="PF14691">
    <property type="entry name" value="Fer4_20"/>
    <property type="match status" value="1"/>
</dbReference>
<evidence type="ECO:0000313" key="5">
    <source>
        <dbReference type="EMBL" id="MBB6479493.1"/>
    </source>
</evidence>
<dbReference type="PRINTS" id="PR00368">
    <property type="entry name" value="FADPNR"/>
</dbReference>
<keyword evidence="2" id="KW-0408">Iron</keyword>